<dbReference type="EMBL" id="AB639034">
    <property type="protein sequence ID" value="BAL70365.1"/>
    <property type="molecule type" value="Genomic_DNA"/>
</dbReference>
<name>H7CD18_9NEOP</name>
<evidence type="ECO:0000256" key="1">
    <source>
        <dbReference type="SAM" id="Phobius"/>
    </source>
</evidence>
<sequence length="53" mass="6576">MPHTMPLKWINLMMLLFMIILIITSTMFFNKLKFNHLKYTTNSTKKKFHSWKW</sequence>
<keyword evidence="1" id="KW-0812">Transmembrane</keyword>
<feature type="transmembrane region" description="Helical" evidence="1">
    <location>
        <begin position="12"/>
        <end position="29"/>
    </location>
</feature>
<keyword evidence="2" id="KW-0496">Mitochondrion</keyword>
<keyword evidence="1" id="KW-0472">Membrane</keyword>
<reference evidence="2" key="1">
    <citation type="journal article" date="2012" name="Genome">
        <title>Novel gene rearrangements in the mitochondrial genome of a webspinner, Aposthonia japonica (Insecta: Embioptera).</title>
        <authorList>
            <person name="Komoto N."/>
            <person name="Yukuhiro K."/>
            <person name="Tomita S."/>
        </authorList>
    </citation>
    <scope>NUCLEOTIDE SEQUENCE</scope>
</reference>
<accession>H7CD18</accession>
<keyword evidence="1" id="KW-1133">Transmembrane helix</keyword>
<dbReference type="AlphaFoldDB" id="H7CD18"/>
<organism evidence="2">
    <name type="scientific">Aposthonia japonica</name>
    <dbReference type="NCBI Taxonomy" id="911381"/>
    <lineage>
        <taxon>Eukaryota</taxon>
        <taxon>Metazoa</taxon>
        <taxon>Ecdysozoa</taxon>
        <taxon>Arthropoda</taxon>
        <taxon>Hexapoda</taxon>
        <taxon>Insecta</taxon>
        <taxon>Pterygota</taxon>
        <taxon>Neoptera</taxon>
        <taxon>Polyneoptera</taxon>
        <taxon>Embioptera</taxon>
        <taxon>Oligotomidae</taxon>
        <taxon>Aposthonia</taxon>
    </lineage>
</organism>
<geneLocation type="mitochondrion" evidence="2"/>
<evidence type="ECO:0000313" key="2">
    <source>
        <dbReference type="EMBL" id="BAL70365.1"/>
    </source>
</evidence>
<protein>
    <submittedName>
        <fullName evidence="2">ATP synthase F0 subunit 8</fullName>
    </submittedName>
</protein>
<gene>
    <name evidence="2" type="primary">ATP8</name>
</gene>
<proteinExistence type="predicted"/>